<feature type="region of interest" description="Disordered" evidence="6">
    <location>
        <begin position="302"/>
        <end position="323"/>
    </location>
</feature>
<evidence type="ECO:0000256" key="6">
    <source>
        <dbReference type="SAM" id="MobiDB-lite"/>
    </source>
</evidence>
<evidence type="ECO:0008006" key="11">
    <source>
        <dbReference type="Google" id="ProtNLM"/>
    </source>
</evidence>
<evidence type="ECO:0000256" key="7">
    <source>
        <dbReference type="SAM" id="Phobius"/>
    </source>
</evidence>
<dbReference type="GO" id="GO:0016020">
    <property type="term" value="C:membrane"/>
    <property type="evidence" value="ECO:0007669"/>
    <property type="project" value="UniProtKB-SubCell"/>
</dbReference>
<organism evidence="9 10">
    <name type="scientific">Tuber aestivum</name>
    <name type="common">summer truffle</name>
    <dbReference type="NCBI Taxonomy" id="59557"/>
    <lineage>
        <taxon>Eukaryota</taxon>
        <taxon>Fungi</taxon>
        <taxon>Dikarya</taxon>
        <taxon>Ascomycota</taxon>
        <taxon>Pezizomycotina</taxon>
        <taxon>Pezizomycetes</taxon>
        <taxon>Pezizales</taxon>
        <taxon>Tuberaceae</taxon>
        <taxon>Tuber</taxon>
    </lineage>
</organism>
<dbReference type="AlphaFoldDB" id="A0A292PII5"/>
<proteinExistence type="inferred from homology"/>
<gene>
    <name evidence="9" type="ORF">GSTUAT00008780001</name>
</gene>
<evidence type="ECO:0000256" key="4">
    <source>
        <dbReference type="ARBA" id="ARBA00022989"/>
    </source>
</evidence>
<dbReference type="InterPro" id="IPR002794">
    <property type="entry name" value="DUF92_TMEM19"/>
</dbReference>
<keyword evidence="10" id="KW-1185">Reference proteome</keyword>
<feature type="chain" id="PRO_5012223149" description="DUF92 domain-containing protein" evidence="8">
    <location>
        <begin position="20"/>
        <end position="410"/>
    </location>
</feature>
<feature type="signal peptide" evidence="8">
    <location>
        <begin position="1"/>
        <end position="19"/>
    </location>
</feature>
<sequence>MNLIFASLATTLLVARALSRNSLTTAGILSAILTAIIHALHPWNLPFVLLLTFYGLAMRATRVKHEVKAKLTVSSSGGAGGEGARNHVQVLANSIVASVLILVHCYQLGVISSRGFAQRKDVCFHGDIVVIGIIANYASTLGDTLASELGILSKTPPVMITTLRKTPPGTNGGVTLLGVLAGGAGSAIIGLVSVLLFPYCPSSIDGSGIHLPEGGAHIPLGNNGNYCPAWGIKEKALFVAFVTVIGVSGNLLDSLLGAVFQKSVVDIRTQKIVEAPNGVTVAPQFPKSHLLEANKHQVLVQPSSPHLSTRAPIHSHLGQGPQSSAAAIPASAIASESARRRNAVAAEKDDAMEHEQEHEHSRAVISGLRWGVLNNNEVNFAMAVSISMVAMIVWKMAGMAKCDSCSGVIG</sequence>
<evidence type="ECO:0000313" key="9">
    <source>
        <dbReference type="EMBL" id="CUS07126.1"/>
    </source>
</evidence>
<protein>
    <recommendedName>
        <fullName evidence="11">DUF92 domain-containing protein</fullName>
    </recommendedName>
</protein>
<feature type="transmembrane region" description="Helical" evidence="7">
    <location>
        <begin position="236"/>
        <end position="260"/>
    </location>
</feature>
<evidence type="ECO:0000256" key="8">
    <source>
        <dbReference type="SAM" id="SignalP"/>
    </source>
</evidence>
<dbReference type="Pfam" id="PF01940">
    <property type="entry name" value="DUF92"/>
    <property type="match status" value="1"/>
</dbReference>
<reference evidence="9" key="1">
    <citation type="submission" date="2015-10" db="EMBL/GenBank/DDBJ databases">
        <authorList>
            <person name="Regsiter A."/>
            <person name="william w."/>
        </authorList>
    </citation>
    <scope>NUCLEOTIDE SEQUENCE</scope>
    <source>
        <strain evidence="9">Montdore</strain>
    </source>
</reference>
<comment type="similarity">
    <text evidence="2">Belongs to the TMEM19 family.</text>
</comment>
<comment type="subcellular location">
    <subcellularLocation>
        <location evidence="1">Membrane</location>
        <topology evidence="1">Multi-pass membrane protein</topology>
    </subcellularLocation>
</comment>
<dbReference type="PANTHER" id="PTHR13353:SF5">
    <property type="entry name" value="TRANSMEMBRANE PROTEIN 19"/>
    <property type="match status" value="1"/>
</dbReference>
<keyword evidence="5 7" id="KW-0472">Membrane</keyword>
<accession>A0A292PII5</accession>
<evidence type="ECO:0000256" key="5">
    <source>
        <dbReference type="ARBA" id="ARBA00023136"/>
    </source>
</evidence>
<feature type="transmembrane region" description="Helical" evidence="7">
    <location>
        <begin position="174"/>
        <end position="197"/>
    </location>
</feature>
<dbReference type="EMBL" id="LN891246">
    <property type="protein sequence ID" value="CUS07126.1"/>
    <property type="molecule type" value="Genomic_DNA"/>
</dbReference>
<feature type="transmembrane region" description="Helical" evidence="7">
    <location>
        <begin position="378"/>
        <end position="397"/>
    </location>
</feature>
<evidence type="ECO:0000256" key="2">
    <source>
        <dbReference type="ARBA" id="ARBA00009012"/>
    </source>
</evidence>
<evidence type="ECO:0000313" key="10">
    <source>
        <dbReference type="Proteomes" id="UP001412239"/>
    </source>
</evidence>
<name>A0A292PII5_9PEZI</name>
<keyword evidence="3 7" id="KW-0812">Transmembrane</keyword>
<feature type="transmembrane region" description="Helical" evidence="7">
    <location>
        <begin position="29"/>
        <end position="56"/>
    </location>
</feature>
<dbReference type="Proteomes" id="UP001412239">
    <property type="component" value="Unassembled WGS sequence"/>
</dbReference>
<evidence type="ECO:0000256" key="3">
    <source>
        <dbReference type="ARBA" id="ARBA00022692"/>
    </source>
</evidence>
<keyword evidence="8" id="KW-0732">Signal</keyword>
<keyword evidence="4 7" id="KW-1133">Transmembrane helix</keyword>
<dbReference type="PANTHER" id="PTHR13353">
    <property type="entry name" value="TRANSMEMBRANE PROTEIN 19"/>
    <property type="match status" value="1"/>
</dbReference>
<evidence type="ECO:0000256" key="1">
    <source>
        <dbReference type="ARBA" id="ARBA00004141"/>
    </source>
</evidence>